<dbReference type="InterPro" id="IPR036249">
    <property type="entry name" value="Thioredoxin-like_sf"/>
</dbReference>
<sequence length="154" mass="17607">MKKIALLLIVILFSFTANAQELTWHTDMAKASELSIKEKKPMLLFFTGSDWCGWCIRLQKEVLQTPEFEKWAKENVVLVELDFPRRTPQDETIKAQNYQMQNMFQVRGYPTIWFVSPEKTDEGKMNLKGLGSTGYVAGGPTKWLDGASKIVANK</sequence>
<dbReference type="PANTHER" id="PTHR15337">
    <property type="entry name" value="ANTERIOR GRADIENT PROTEIN-RELATED"/>
    <property type="match status" value="1"/>
</dbReference>
<dbReference type="Pfam" id="PF13899">
    <property type="entry name" value="Thioredoxin_7"/>
    <property type="match status" value="1"/>
</dbReference>
<keyword evidence="5" id="KW-1185">Reference proteome</keyword>
<organism evidence="4 5">
    <name type="scientific">Flavobacterium profundi</name>
    <dbReference type="NCBI Taxonomy" id="1774945"/>
    <lineage>
        <taxon>Bacteria</taxon>
        <taxon>Pseudomonadati</taxon>
        <taxon>Bacteroidota</taxon>
        <taxon>Flavobacteriia</taxon>
        <taxon>Flavobacteriales</taxon>
        <taxon>Flavobacteriaceae</taxon>
        <taxon>Flavobacterium</taxon>
    </lineage>
</organism>
<keyword evidence="1 2" id="KW-0732">Signal</keyword>
<feature type="domain" description="Thioredoxin" evidence="3">
    <location>
        <begin position="6"/>
        <end position="149"/>
    </location>
</feature>
<dbReference type="InterPro" id="IPR051099">
    <property type="entry name" value="AGR/TXD"/>
</dbReference>
<protein>
    <submittedName>
        <fullName evidence="4">Thioredoxin fold domain-containing protein</fullName>
    </submittedName>
</protein>
<name>A0A6I4IW57_9FLAO</name>
<evidence type="ECO:0000256" key="2">
    <source>
        <dbReference type="SAM" id="SignalP"/>
    </source>
</evidence>
<evidence type="ECO:0000259" key="3">
    <source>
        <dbReference type="PROSITE" id="PS51352"/>
    </source>
</evidence>
<gene>
    <name evidence="4" type="ORF">GOQ30_16320</name>
</gene>
<evidence type="ECO:0000313" key="5">
    <source>
        <dbReference type="Proteomes" id="UP000431264"/>
    </source>
</evidence>
<dbReference type="Gene3D" id="3.40.30.10">
    <property type="entry name" value="Glutaredoxin"/>
    <property type="match status" value="1"/>
</dbReference>
<comment type="caution">
    <text evidence="4">The sequence shown here is derived from an EMBL/GenBank/DDBJ whole genome shotgun (WGS) entry which is preliminary data.</text>
</comment>
<dbReference type="InterPro" id="IPR013766">
    <property type="entry name" value="Thioredoxin_domain"/>
</dbReference>
<dbReference type="Proteomes" id="UP000431264">
    <property type="component" value="Unassembled WGS sequence"/>
</dbReference>
<reference evidence="5" key="1">
    <citation type="submission" date="2019-05" db="EMBL/GenBank/DDBJ databases">
        <title>Flavobacterium profundi sp. nov., isolated from a deep-sea seamount.</title>
        <authorList>
            <person name="Zhang D.-C."/>
        </authorList>
    </citation>
    <scope>NUCLEOTIDE SEQUENCE [LARGE SCALE GENOMIC DNA]</scope>
    <source>
        <strain evidence="5">TP390</strain>
    </source>
</reference>
<accession>A0A6I4IW57</accession>
<dbReference type="SUPFAM" id="SSF52833">
    <property type="entry name" value="Thioredoxin-like"/>
    <property type="match status" value="1"/>
</dbReference>
<dbReference type="AlphaFoldDB" id="A0A6I4IW57"/>
<feature type="chain" id="PRO_5026109353" evidence="2">
    <location>
        <begin position="20"/>
        <end position="154"/>
    </location>
</feature>
<dbReference type="PROSITE" id="PS51352">
    <property type="entry name" value="THIOREDOXIN_2"/>
    <property type="match status" value="1"/>
</dbReference>
<feature type="signal peptide" evidence="2">
    <location>
        <begin position="1"/>
        <end position="19"/>
    </location>
</feature>
<proteinExistence type="predicted"/>
<dbReference type="EMBL" id="WQLW01000015">
    <property type="protein sequence ID" value="MVO10738.1"/>
    <property type="molecule type" value="Genomic_DNA"/>
</dbReference>
<dbReference type="PANTHER" id="PTHR15337:SF11">
    <property type="entry name" value="THIOREDOXIN DOMAIN-CONTAINING PROTEIN"/>
    <property type="match status" value="1"/>
</dbReference>
<dbReference type="RefSeq" id="WP_140999163.1">
    <property type="nucleotide sequence ID" value="NZ_VDCZ01000015.1"/>
</dbReference>
<evidence type="ECO:0000313" key="4">
    <source>
        <dbReference type="EMBL" id="MVO10738.1"/>
    </source>
</evidence>
<dbReference type="OrthoDB" id="981626at2"/>
<evidence type="ECO:0000256" key="1">
    <source>
        <dbReference type="ARBA" id="ARBA00022729"/>
    </source>
</evidence>